<organism evidence="1 2">
    <name type="scientific">Yarrowia lipolytica</name>
    <name type="common">Candida lipolytica</name>
    <dbReference type="NCBI Taxonomy" id="4952"/>
    <lineage>
        <taxon>Eukaryota</taxon>
        <taxon>Fungi</taxon>
        <taxon>Dikarya</taxon>
        <taxon>Ascomycota</taxon>
        <taxon>Saccharomycotina</taxon>
        <taxon>Dipodascomycetes</taxon>
        <taxon>Dipodascales</taxon>
        <taxon>Dipodascales incertae sedis</taxon>
        <taxon>Yarrowia</taxon>
    </lineage>
</organism>
<sequence>MVTLDFYRLWGHPSASPGSKNVAGLGNLGYHTPRLPLVDLVQHSDSMLDHHWIRRFPEPVRCLDGRQVQYHLHTQSKKDQCVTKPIVFCSSRIRHHL</sequence>
<dbReference type="GeneID" id="94583181"/>
<protein>
    <submittedName>
        <fullName evidence="1">Uncharacterized protein</fullName>
    </submittedName>
</protein>
<dbReference type="Proteomes" id="UP000182444">
    <property type="component" value="Chromosome 1D"/>
</dbReference>
<gene>
    <name evidence="1" type="ORF">YALI1_D01075g</name>
</gene>
<dbReference type="AlphaFoldDB" id="A0A1D8NCP9"/>
<evidence type="ECO:0000313" key="2">
    <source>
        <dbReference type="Proteomes" id="UP000182444"/>
    </source>
</evidence>
<dbReference type="VEuPathDB" id="FungiDB:YALI1_D01075g"/>
<dbReference type="EMBL" id="CP017556">
    <property type="protein sequence ID" value="AOW03406.1"/>
    <property type="molecule type" value="Genomic_DNA"/>
</dbReference>
<dbReference type="VEuPathDB" id="FungiDB:YALI0_D01023g"/>
<dbReference type="RefSeq" id="XP_068138659.1">
    <property type="nucleotide sequence ID" value="XM_068282558.1"/>
</dbReference>
<evidence type="ECO:0000313" key="1">
    <source>
        <dbReference type="EMBL" id="AOW03406.1"/>
    </source>
</evidence>
<accession>A0A1D8NCP9</accession>
<reference evidence="1 2" key="1">
    <citation type="journal article" date="2016" name="PLoS ONE">
        <title>Sequence Assembly of Yarrowia lipolytica Strain W29/CLIB89 Shows Transposable Element Diversity.</title>
        <authorList>
            <person name="Magnan C."/>
            <person name="Yu J."/>
            <person name="Chang I."/>
            <person name="Jahn E."/>
            <person name="Kanomata Y."/>
            <person name="Wu J."/>
            <person name="Zeller M."/>
            <person name="Oakes M."/>
            <person name="Baldi P."/>
            <person name="Sandmeyer S."/>
        </authorList>
    </citation>
    <scope>NUCLEOTIDE SEQUENCE [LARGE SCALE GENOMIC DNA]</scope>
    <source>
        <strain evidence="2">CLIB89(W29)</strain>
    </source>
</reference>
<name>A0A1D8NCP9_YARLL</name>
<proteinExistence type="predicted"/>